<feature type="transmembrane region" description="Helical" evidence="8">
    <location>
        <begin position="7"/>
        <end position="26"/>
    </location>
</feature>
<dbReference type="Pfam" id="PF04093">
    <property type="entry name" value="MreD"/>
    <property type="match status" value="1"/>
</dbReference>
<keyword evidence="4 8" id="KW-0812">Transmembrane</keyword>
<feature type="transmembrane region" description="Helical" evidence="8">
    <location>
        <begin position="141"/>
        <end position="160"/>
    </location>
</feature>
<comment type="similarity">
    <text evidence="2">Belongs to the MreD family.</text>
</comment>
<evidence type="ECO:0000256" key="8">
    <source>
        <dbReference type="SAM" id="Phobius"/>
    </source>
</evidence>
<comment type="subcellular location">
    <subcellularLocation>
        <location evidence="1">Cell membrane</location>
        <topology evidence="1">Multi-pass membrane protein</topology>
    </subcellularLocation>
</comment>
<evidence type="ECO:0000313" key="9">
    <source>
        <dbReference type="EMBL" id="HGY57270.1"/>
    </source>
</evidence>
<evidence type="ECO:0000256" key="7">
    <source>
        <dbReference type="ARBA" id="ARBA00023136"/>
    </source>
</evidence>
<reference evidence="9" key="1">
    <citation type="journal article" date="2020" name="mSystems">
        <title>Genome- and Community-Level Interaction Insights into Carbon Utilization and Element Cycling Functions of Hydrothermarchaeota in Hydrothermal Sediment.</title>
        <authorList>
            <person name="Zhou Z."/>
            <person name="Liu Y."/>
            <person name="Xu W."/>
            <person name="Pan J."/>
            <person name="Luo Z.H."/>
            <person name="Li M."/>
        </authorList>
    </citation>
    <scope>NUCLEOTIDE SEQUENCE [LARGE SCALE GENOMIC DNA]</scope>
    <source>
        <strain evidence="9">HyVt-577</strain>
    </source>
</reference>
<protein>
    <submittedName>
        <fullName evidence="9">Rod shape-determining protein MreD</fullName>
    </submittedName>
</protein>
<keyword evidence="6 8" id="KW-1133">Transmembrane helix</keyword>
<dbReference type="Proteomes" id="UP000885779">
    <property type="component" value="Unassembled WGS sequence"/>
</dbReference>
<keyword evidence="7 8" id="KW-0472">Membrane</keyword>
<accession>A0A7V4U3C7</accession>
<dbReference type="NCBIfam" id="TIGR03426">
    <property type="entry name" value="shape_MreD"/>
    <property type="match status" value="1"/>
</dbReference>
<gene>
    <name evidence="9" type="primary">mreD</name>
    <name evidence="9" type="ORF">ENK44_16300</name>
</gene>
<evidence type="ECO:0000256" key="2">
    <source>
        <dbReference type="ARBA" id="ARBA00007776"/>
    </source>
</evidence>
<feature type="transmembrane region" description="Helical" evidence="8">
    <location>
        <begin position="102"/>
        <end position="121"/>
    </location>
</feature>
<organism evidence="9">
    <name type="scientific">Caldithrix abyssi</name>
    <dbReference type="NCBI Taxonomy" id="187145"/>
    <lineage>
        <taxon>Bacteria</taxon>
        <taxon>Pseudomonadati</taxon>
        <taxon>Calditrichota</taxon>
        <taxon>Calditrichia</taxon>
        <taxon>Calditrichales</taxon>
        <taxon>Calditrichaceae</taxon>
        <taxon>Caldithrix</taxon>
    </lineage>
</organism>
<sequence>MNQEVKYFLFVLLLFGISAIIMQSLVVPLIEVNLWQPDLVLVIVLLIGKRFDAIKGSTAGFVLGVLQDSLSPLPVGITALPKAIVGYASGKTKSLRLEGATYYLWFILLIFIHEVIVYLFLQYKTDLNFTYLLYSRVFPNTVYTTLMLFIVNLFSGKYFTE</sequence>
<dbReference type="EMBL" id="DRQG01000151">
    <property type="protein sequence ID" value="HGY57270.1"/>
    <property type="molecule type" value="Genomic_DNA"/>
</dbReference>
<keyword evidence="5" id="KW-0133">Cell shape</keyword>
<name>A0A7V4U3C7_CALAY</name>
<dbReference type="InterPro" id="IPR007227">
    <property type="entry name" value="Cell_shape_determining_MreD"/>
</dbReference>
<proteinExistence type="inferred from homology"/>
<dbReference type="GO" id="GO:0008360">
    <property type="term" value="P:regulation of cell shape"/>
    <property type="evidence" value="ECO:0007669"/>
    <property type="project" value="UniProtKB-KW"/>
</dbReference>
<evidence type="ECO:0000256" key="6">
    <source>
        <dbReference type="ARBA" id="ARBA00022989"/>
    </source>
</evidence>
<dbReference type="AlphaFoldDB" id="A0A7V4U3C7"/>
<keyword evidence="3" id="KW-1003">Cell membrane</keyword>
<dbReference type="GO" id="GO:0005886">
    <property type="term" value="C:plasma membrane"/>
    <property type="evidence" value="ECO:0007669"/>
    <property type="project" value="UniProtKB-SubCell"/>
</dbReference>
<comment type="caution">
    <text evidence="9">The sequence shown here is derived from an EMBL/GenBank/DDBJ whole genome shotgun (WGS) entry which is preliminary data.</text>
</comment>
<evidence type="ECO:0000256" key="3">
    <source>
        <dbReference type="ARBA" id="ARBA00022475"/>
    </source>
</evidence>
<evidence type="ECO:0000256" key="1">
    <source>
        <dbReference type="ARBA" id="ARBA00004651"/>
    </source>
</evidence>
<evidence type="ECO:0000256" key="5">
    <source>
        <dbReference type="ARBA" id="ARBA00022960"/>
    </source>
</evidence>
<evidence type="ECO:0000256" key="4">
    <source>
        <dbReference type="ARBA" id="ARBA00022692"/>
    </source>
</evidence>